<evidence type="ECO:0000313" key="2">
    <source>
        <dbReference type="EMBL" id="QCC85943.1"/>
    </source>
</evidence>
<feature type="transmembrane region" description="Helical" evidence="1">
    <location>
        <begin position="93"/>
        <end position="114"/>
    </location>
</feature>
<feature type="transmembrane region" description="Helical" evidence="1">
    <location>
        <begin position="153"/>
        <end position="171"/>
    </location>
</feature>
<keyword evidence="1" id="KW-1133">Transmembrane helix</keyword>
<keyword evidence="1" id="KW-0472">Membrane</keyword>
<dbReference type="RefSeq" id="WP_136400068.1">
    <property type="nucleotide sequence ID" value="NZ_CP036295.1"/>
</dbReference>
<protein>
    <submittedName>
        <fullName evidence="2">Uncharacterized protein</fullName>
    </submittedName>
</protein>
<dbReference type="AlphaFoldDB" id="A0A4P7UHZ1"/>
<dbReference type="EMBL" id="CP036295">
    <property type="protein sequence ID" value="QCC85943.1"/>
    <property type="molecule type" value="Genomic_DNA"/>
</dbReference>
<gene>
    <name evidence="2" type="ORF">DDIC_08655</name>
</gene>
<feature type="transmembrane region" description="Helical" evidence="1">
    <location>
        <begin position="225"/>
        <end position="248"/>
    </location>
</feature>
<dbReference type="OrthoDB" id="5444697at2"/>
<feature type="transmembrane region" description="Helical" evidence="1">
    <location>
        <begin position="346"/>
        <end position="366"/>
    </location>
</feature>
<dbReference type="InterPro" id="IPR038728">
    <property type="entry name" value="YkvI-like"/>
</dbReference>
<proteinExistence type="predicted"/>
<name>A0A4P7UHZ1_DESDE</name>
<organism evidence="2 3">
    <name type="scientific">Desulfovibrio desulfuricans</name>
    <dbReference type="NCBI Taxonomy" id="876"/>
    <lineage>
        <taxon>Bacteria</taxon>
        <taxon>Pseudomonadati</taxon>
        <taxon>Thermodesulfobacteriota</taxon>
        <taxon>Desulfovibrionia</taxon>
        <taxon>Desulfovibrionales</taxon>
        <taxon>Desulfovibrionaceae</taxon>
        <taxon>Desulfovibrio</taxon>
    </lineage>
</organism>
<feature type="transmembrane region" description="Helical" evidence="1">
    <location>
        <begin position="275"/>
        <end position="296"/>
    </location>
</feature>
<evidence type="ECO:0000313" key="3">
    <source>
        <dbReference type="Proteomes" id="UP000297065"/>
    </source>
</evidence>
<feature type="transmembrane region" description="Helical" evidence="1">
    <location>
        <begin position="191"/>
        <end position="213"/>
    </location>
</feature>
<accession>A0A4P7UHZ1</accession>
<feature type="transmembrane region" description="Helical" evidence="1">
    <location>
        <begin position="44"/>
        <end position="64"/>
    </location>
</feature>
<feature type="transmembrane region" description="Helical" evidence="1">
    <location>
        <begin position="321"/>
        <end position="340"/>
    </location>
</feature>
<dbReference type="PANTHER" id="PTHR37814:SF1">
    <property type="entry name" value="MEMBRANE PROTEIN"/>
    <property type="match status" value="1"/>
</dbReference>
<keyword evidence="1" id="KW-0812">Transmembrane</keyword>
<dbReference type="Proteomes" id="UP000297065">
    <property type="component" value="Chromosome"/>
</dbReference>
<sequence length="383" mass="42962">MTKKFIPAWLLCSTFWFAMHSGGGFASGQQEVRYFLTSGWTCVFLPFLAMSIQGCCVFMMWEFARVSKSYDLRSWVDRFYYPYDKIFANLQDAVFIIFLCMPPAAAIAGGSSILEHSFGTPYFIGTMIMTSIVFLCSVFGAELVRRLAGIKTVALLFFLGAVVAVGINTKWDVILANIHNQIAPADFSWTHALWMTLIYCSFQTFIAPFVSVAEPLQTRAHCAKAALTGVLINGTCLSLVCFMLLGYYPEVLSEKIPIPVLYIVEHLDQNLLRTFYTIAMFFAFISTAFAFVFSSVRRFENSKVWKLLPEEKIPSLRSRNCIIALITLLYAFAVSQLGLVTIVAKGFAYMGLFGLILTVIPLLLFGPMKIRGYAKRNGAHERP</sequence>
<reference evidence="2 3" key="1">
    <citation type="submission" date="2019-02" db="EMBL/GenBank/DDBJ databases">
        <title>Complete Genome Sequence of Desulfovibrio desulfuricans IC1, a Sulfonate Utilizing Anaerobe.</title>
        <authorList>
            <person name="Day L.A."/>
            <person name="De Leon K.B."/>
            <person name="Wall J.D."/>
        </authorList>
    </citation>
    <scope>NUCLEOTIDE SEQUENCE [LARGE SCALE GENOMIC DNA]</scope>
    <source>
        <strain evidence="2 3">IC1</strain>
    </source>
</reference>
<feature type="transmembrane region" description="Helical" evidence="1">
    <location>
        <begin position="120"/>
        <end position="141"/>
    </location>
</feature>
<dbReference type="PANTHER" id="PTHR37814">
    <property type="entry name" value="CONSERVED MEMBRANE PROTEIN"/>
    <property type="match status" value="1"/>
</dbReference>
<evidence type="ECO:0000256" key="1">
    <source>
        <dbReference type="SAM" id="Phobius"/>
    </source>
</evidence>